<proteinExistence type="predicted"/>
<gene>
    <name evidence="1" type="ORF">GGI25_001621</name>
</gene>
<dbReference type="EMBL" id="JANBTW010000013">
    <property type="protein sequence ID" value="KAJ2679265.1"/>
    <property type="molecule type" value="Genomic_DNA"/>
</dbReference>
<name>A0A9W8KZU4_9FUNG</name>
<evidence type="ECO:0000313" key="1">
    <source>
        <dbReference type="EMBL" id="KAJ2679265.1"/>
    </source>
</evidence>
<protein>
    <submittedName>
        <fullName evidence="1">Uncharacterized protein</fullName>
    </submittedName>
</protein>
<reference evidence="1" key="1">
    <citation type="submission" date="2022-07" db="EMBL/GenBank/DDBJ databases">
        <title>Phylogenomic reconstructions and comparative analyses of Kickxellomycotina fungi.</title>
        <authorList>
            <person name="Reynolds N.K."/>
            <person name="Stajich J.E."/>
            <person name="Barry K."/>
            <person name="Grigoriev I.V."/>
            <person name="Crous P."/>
            <person name="Smith M.E."/>
        </authorList>
    </citation>
    <scope>NUCLEOTIDE SEQUENCE</scope>
    <source>
        <strain evidence="1">NRRL 3115</strain>
    </source>
</reference>
<dbReference type="Proteomes" id="UP001151518">
    <property type="component" value="Unassembled WGS sequence"/>
</dbReference>
<comment type="caution">
    <text evidence="1">The sequence shown here is derived from an EMBL/GenBank/DDBJ whole genome shotgun (WGS) entry which is preliminary data.</text>
</comment>
<sequence>MVLSAILVGARRRSSNNRITAAICMQLRPKRLMLLTWSVLSAQYHCLYLADEDIRLDLETIENYLDDTSNENVNGASVEVAESPSGACAGATDQNTRSDEVYSSISPCTIVSQQQGHKEINSTISNSSGSHLQTVFALQVACRNHSNSLYSWRLLYI</sequence>
<evidence type="ECO:0000313" key="2">
    <source>
        <dbReference type="Proteomes" id="UP001151518"/>
    </source>
</evidence>
<dbReference type="AlphaFoldDB" id="A0A9W8KZU4"/>
<accession>A0A9W8KZU4</accession>
<organism evidence="1 2">
    <name type="scientific">Coemansia spiralis</name>
    <dbReference type="NCBI Taxonomy" id="417178"/>
    <lineage>
        <taxon>Eukaryota</taxon>
        <taxon>Fungi</taxon>
        <taxon>Fungi incertae sedis</taxon>
        <taxon>Zoopagomycota</taxon>
        <taxon>Kickxellomycotina</taxon>
        <taxon>Kickxellomycetes</taxon>
        <taxon>Kickxellales</taxon>
        <taxon>Kickxellaceae</taxon>
        <taxon>Coemansia</taxon>
    </lineage>
</organism>